<dbReference type="EMBL" id="LAZR01005505">
    <property type="protein sequence ID" value="KKM99358.1"/>
    <property type="molecule type" value="Genomic_DNA"/>
</dbReference>
<proteinExistence type="predicted"/>
<dbReference type="AlphaFoldDB" id="A0A0F9M151"/>
<feature type="non-terminal residue" evidence="3">
    <location>
        <position position="491"/>
    </location>
</feature>
<evidence type="ECO:0000256" key="1">
    <source>
        <dbReference type="SAM" id="MobiDB-lite"/>
    </source>
</evidence>
<feature type="domain" description="RWD" evidence="2">
    <location>
        <begin position="397"/>
        <end position="491"/>
    </location>
</feature>
<name>A0A0F9M151_9ZZZZ</name>
<dbReference type="PROSITE" id="PS50908">
    <property type="entry name" value="RWD"/>
    <property type="match status" value="1"/>
</dbReference>
<feature type="compositionally biased region" description="Polar residues" evidence="1">
    <location>
        <begin position="141"/>
        <end position="159"/>
    </location>
</feature>
<dbReference type="InterPro" id="IPR016135">
    <property type="entry name" value="UBQ-conjugating_enzyme/RWD"/>
</dbReference>
<protein>
    <recommendedName>
        <fullName evidence="2">RWD domain-containing protein</fullName>
    </recommendedName>
</protein>
<evidence type="ECO:0000259" key="2">
    <source>
        <dbReference type="PROSITE" id="PS50908"/>
    </source>
</evidence>
<feature type="compositionally biased region" description="Polar residues" evidence="1">
    <location>
        <begin position="169"/>
        <end position="185"/>
    </location>
</feature>
<feature type="region of interest" description="Disordered" evidence="1">
    <location>
        <begin position="140"/>
        <end position="185"/>
    </location>
</feature>
<accession>A0A0F9M151</accession>
<gene>
    <name evidence="3" type="ORF">LCGC14_1148620</name>
</gene>
<sequence>MDKQRILREAQKIAKKFSFWMVSGNIAHLYGYVYEIEEKKFELEIKFDENFPTNPPQFIYQKDIIELLENVQLDKLINWTQESDVVDIIDELKMKIQKVLHVPKTILEENIKLKEVSENSNGSFEIDNFITPDLSRYPPDSQYNEYLTPSDPNNNSFYDEQSVKPSPGEPQQSFENSSNTPTKPIQENFFEESSQMNVTLNTELSLIQREYTYDQISEKSAEINIYITITLTKTFIIGVDFTNYPKKPIFHFPQEVKKLLGDPQKSLNILRTWNPKKPLHIVDILHELEKNLYFFKEIELQFKEITGEYQYEAVSESLTALKVSILTYGFKDYKLNVDLKTYPNPPIINFTSELQQLINIPTTELASFKNWINKKSKVVEIIREISWLVDKNSRINFEIDLLKDHYKDMKYDPIYSTLCVNMKGKMKTEDLTFEFQIILPVEYPMKIPEIKVLNEFELETHEKIKKDLYNSFDDFFNDWTPFSYLIDLFNL</sequence>
<evidence type="ECO:0000313" key="3">
    <source>
        <dbReference type="EMBL" id="KKM99358.1"/>
    </source>
</evidence>
<dbReference type="InterPro" id="IPR006575">
    <property type="entry name" value="RWD_dom"/>
</dbReference>
<dbReference type="SUPFAM" id="SSF54495">
    <property type="entry name" value="UBC-like"/>
    <property type="match status" value="1"/>
</dbReference>
<comment type="caution">
    <text evidence="3">The sequence shown here is derived from an EMBL/GenBank/DDBJ whole genome shotgun (WGS) entry which is preliminary data.</text>
</comment>
<reference evidence="3" key="1">
    <citation type="journal article" date="2015" name="Nature">
        <title>Complex archaea that bridge the gap between prokaryotes and eukaryotes.</title>
        <authorList>
            <person name="Spang A."/>
            <person name="Saw J.H."/>
            <person name="Jorgensen S.L."/>
            <person name="Zaremba-Niedzwiedzka K."/>
            <person name="Martijn J."/>
            <person name="Lind A.E."/>
            <person name="van Eijk R."/>
            <person name="Schleper C."/>
            <person name="Guy L."/>
            <person name="Ettema T.J."/>
        </authorList>
    </citation>
    <scope>NUCLEOTIDE SEQUENCE</scope>
</reference>
<organism evidence="3">
    <name type="scientific">marine sediment metagenome</name>
    <dbReference type="NCBI Taxonomy" id="412755"/>
    <lineage>
        <taxon>unclassified sequences</taxon>
        <taxon>metagenomes</taxon>
        <taxon>ecological metagenomes</taxon>
    </lineage>
</organism>